<dbReference type="PROSITE" id="PS50977">
    <property type="entry name" value="HTH_TETR_2"/>
    <property type="match status" value="1"/>
</dbReference>
<evidence type="ECO:0000259" key="5">
    <source>
        <dbReference type="PROSITE" id="PS50977"/>
    </source>
</evidence>
<dbReference type="SUPFAM" id="SSF46689">
    <property type="entry name" value="Homeodomain-like"/>
    <property type="match status" value="1"/>
</dbReference>
<accession>A0ABX8CIP8</accession>
<gene>
    <name evidence="6" type="ORF">KHQ06_26520</name>
</gene>
<evidence type="ECO:0000256" key="1">
    <source>
        <dbReference type="ARBA" id="ARBA00023015"/>
    </source>
</evidence>
<keyword evidence="3" id="KW-0804">Transcription</keyword>
<reference evidence="6 7" key="1">
    <citation type="submission" date="2021-04" db="EMBL/GenBank/DDBJ databases">
        <title>Nocardia tengchongensis.</title>
        <authorList>
            <person name="Zhuang k."/>
            <person name="Ran Y."/>
            <person name="Li W."/>
        </authorList>
    </citation>
    <scope>NUCLEOTIDE SEQUENCE [LARGE SCALE GENOMIC DNA]</scope>
    <source>
        <strain evidence="6 7">CFH S0057</strain>
    </source>
</reference>
<protein>
    <submittedName>
        <fullName evidence="6">TetR/AcrR family transcriptional regulator</fullName>
    </submittedName>
</protein>
<evidence type="ECO:0000256" key="2">
    <source>
        <dbReference type="ARBA" id="ARBA00023125"/>
    </source>
</evidence>
<keyword evidence="7" id="KW-1185">Reference proteome</keyword>
<sequence>MRSLEDSVVTAGRRTQAQRRAETREALIEATIQAIVEKGHAGVTVNEVCRRAGVSHGGLFGRFDSLFDLVAAAAAEVGRRQIEGFVAKVAALPDRRDIDAVLAIWLDAARDPINTVWLELTIAARTDAQLRERLSVVRDEYAAAMMADGGLAATRGLPPAQSVALGSIVIFCFDGFAIHTGTFPQPELDALRLEAMTEMVRMYLKAHLVND</sequence>
<name>A0ABX8CIP8_9NOCA</name>
<dbReference type="RefSeq" id="WP_213555879.1">
    <property type="nucleotide sequence ID" value="NZ_JBFAJM010000005.1"/>
</dbReference>
<feature type="DNA-binding region" description="H-T-H motif" evidence="4">
    <location>
        <begin position="44"/>
        <end position="63"/>
    </location>
</feature>
<keyword evidence="2 4" id="KW-0238">DNA-binding</keyword>
<dbReference type="InterPro" id="IPR001647">
    <property type="entry name" value="HTH_TetR"/>
</dbReference>
<keyword evidence="1" id="KW-0805">Transcription regulation</keyword>
<dbReference type="Proteomes" id="UP000683310">
    <property type="component" value="Chromosome"/>
</dbReference>
<evidence type="ECO:0000313" key="7">
    <source>
        <dbReference type="Proteomes" id="UP000683310"/>
    </source>
</evidence>
<evidence type="ECO:0000313" key="6">
    <source>
        <dbReference type="EMBL" id="QVI19849.1"/>
    </source>
</evidence>
<dbReference type="PANTHER" id="PTHR30055">
    <property type="entry name" value="HTH-TYPE TRANSCRIPTIONAL REGULATOR RUTR"/>
    <property type="match status" value="1"/>
</dbReference>
<dbReference type="Pfam" id="PF00440">
    <property type="entry name" value="TetR_N"/>
    <property type="match status" value="1"/>
</dbReference>
<dbReference type="EMBL" id="CP074371">
    <property type="protein sequence ID" value="QVI19849.1"/>
    <property type="molecule type" value="Genomic_DNA"/>
</dbReference>
<proteinExistence type="predicted"/>
<dbReference type="Gene3D" id="1.10.357.10">
    <property type="entry name" value="Tetracycline Repressor, domain 2"/>
    <property type="match status" value="1"/>
</dbReference>
<dbReference type="InterPro" id="IPR050109">
    <property type="entry name" value="HTH-type_TetR-like_transc_reg"/>
</dbReference>
<feature type="domain" description="HTH tetR-type" evidence="5">
    <location>
        <begin position="21"/>
        <end position="81"/>
    </location>
</feature>
<evidence type="ECO:0000256" key="3">
    <source>
        <dbReference type="ARBA" id="ARBA00023163"/>
    </source>
</evidence>
<dbReference type="PANTHER" id="PTHR30055:SF234">
    <property type="entry name" value="HTH-TYPE TRANSCRIPTIONAL REGULATOR BETI"/>
    <property type="match status" value="1"/>
</dbReference>
<dbReference type="InterPro" id="IPR009057">
    <property type="entry name" value="Homeodomain-like_sf"/>
</dbReference>
<organism evidence="6 7">
    <name type="scientific">Nocardia tengchongensis</name>
    <dbReference type="NCBI Taxonomy" id="2055889"/>
    <lineage>
        <taxon>Bacteria</taxon>
        <taxon>Bacillati</taxon>
        <taxon>Actinomycetota</taxon>
        <taxon>Actinomycetes</taxon>
        <taxon>Mycobacteriales</taxon>
        <taxon>Nocardiaceae</taxon>
        <taxon>Nocardia</taxon>
    </lineage>
</organism>
<dbReference type="GeneID" id="300991242"/>
<evidence type="ECO:0000256" key="4">
    <source>
        <dbReference type="PROSITE-ProRule" id="PRU00335"/>
    </source>
</evidence>